<organism evidence="2 3">
    <name type="scientific">Hortaea werneckii</name>
    <name type="common">Black yeast</name>
    <name type="synonym">Cladosporium werneckii</name>
    <dbReference type="NCBI Taxonomy" id="91943"/>
    <lineage>
        <taxon>Eukaryota</taxon>
        <taxon>Fungi</taxon>
        <taxon>Dikarya</taxon>
        <taxon>Ascomycota</taxon>
        <taxon>Pezizomycotina</taxon>
        <taxon>Dothideomycetes</taxon>
        <taxon>Dothideomycetidae</taxon>
        <taxon>Mycosphaerellales</taxon>
        <taxon>Teratosphaeriaceae</taxon>
        <taxon>Hortaea</taxon>
    </lineage>
</organism>
<feature type="region of interest" description="Disordered" evidence="1">
    <location>
        <begin position="234"/>
        <end position="279"/>
    </location>
</feature>
<feature type="compositionally biased region" description="Basic residues" evidence="1">
    <location>
        <begin position="84"/>
        <end position="99"/>
    </location>
</feature>
<reference evidence="2 3" key="1">
    <citation type="journal article" date="2018" name="BMC Genomics">
        <title>Genomic evidence for intraspecific hybridization in a clonal and extremely halotolerant yeast.</title>
        <authorList>
            <person name="Gostincar C."/>
            <person name="Stajich J.E."/>
            <person name="Zupancic J."/>
            <person name="Zalar P."/>
            <person name="Gunde-Cimerman N."/>
        </authorList>
    </citation>
    <scope>NUCLEOTIDE SEQUENCE [LARGE SCALE GENOMIC DNA]</scope>
    <source>
        <strain evidence="2 3">EXF-10513</strain>
    </source>
</reference>
<protein>
    <submittedName>
        <fullName evidence="2">Uncharacterized protein</fullName>
    </submittedName>
</protein>
<comment type="caution">
    <text evidence="2">The sequence shown here is derived from an EMBL/GenBank/DDBJ whole genome shotgun (WGS) entry which is preliminary data.</text>
</comment>
<feature type="region of interest" description="Disordered" evidence="1">
    <location>
        <begin position="327"/>
        <end position="353"/>
    </location>
</feature>
<feature type="compositionally biased region" description="Polar residues" evidence="1">
    <location>
        <begin position="171"/>
        <end position="183"/>
    </location>
</feature>
<feature type="compositionally biased region" description="Polar residues" evidence="1">
    <location>
        <begin position="140"/>
        <end position="164"/>
    </location>
</feature>
<name>A0A3M7GJ77_HORWE</name>
<feature type="compositionally biased region" description="Low complexity" evidence="1">
    <location>
        <begin position="239"/>
        <end position="262"/>
    </location>
</feature>
<proteinExistence type="predicted"/>
<dbReference type="VEuPathDB" id="FungiDB:BTJ68_01449"/>
<feature type="region of interest" description="Disordered" evidence="1">
    <location>
        <begin position="75"/>
        <end position="191"/>
    </location>
</feature>
<evidence type="ECO:0000313" key="3">
    <source>
        <dbReference type="Proteomes" id="UP000269539"/>
    </source>
</evidence>
<dbReference type="AlphaFoldDB" id="A0A3M7GJ77"/>
<dbReference type="Proteomes" id="UP000269539">
    <property type="component" value="Unassembled WGS sequence"/>
</dbReference>
<accession>A0A3M7GJ77</accession>
<feature type="compositionally biased region" description="Low complexity" evidence="1">
    <location>
        <begin position="332"/>
        <end position="342"/>
    </location>
</feature>
<dbReference type="EMBL" id="QWIO01000283">
    <property type="protein sequence ID" value="RMZ00989.1"/>
    <property type="molecule type" value="Genomic_DNA"/>
</dbReference>
<sequence length="398" mass="43129">MPCTKMDHTHQWPTSGVLTIERCERFCDFCTSEADRKHRWKFAWFLRRHVEAVHIKGGEYPGLELTDTWTRPDGAAAKKAEKQPKKKPPPRKSKGKSSKAQKAVSETPEPEIEVASESESSNIAVGPIQGQTAFGHHSRTNSNGSEASQAMTATSSLSELSTDPQVGGLYSSPQQQLVDMSSSPPQPVPFGSYDFNNNFGFQNVVNNFDISPVKGPIYSLPTFNNNDNAAGAFTMSDPFTGSNGSNSSDFSDLSPSDTSLPDNHLVPPPTFDQGGFGLSLGTGADGNNMTLGPMDFSNNLNNNISTNDFQGLNGNFSAPIMPMPGTGGVEAPTTTSPTPTTPKRVRRGREPNTPEKLQVVQDVRSTFGSIVSYLRAGNLDREEMQSAVDQFSEEFFGY</sequence>
<evidence type="ECO:0000313" key="2">
    <source>
        <dbReference type="EMBL" id="RMZ00989.1"/>
    </source>
</evidence>
<evidence type="ECO:0000256" key="1">
    <source>
        <dbReference type="SAM" id="MobiDB-lite"/>
    </source>
</evidence>
<gene>
    <name evidence="2" type="ORF">D0864_03583</name>
</gene>